<dbReference type="Proteomes" id="UP001141629">
    <property type="component" value="Unassembled WGS sequence"/>
</dbReference>
<name>A0A9X2Z6C6_9MYCO</name>
<protein>
    <submittedName>
        <fullName evidence="1">Uncharacterized protein</fullName>
    </submittedName>
</protein>
<evidence type="ECO:0000313" key="2">
    <source>
        <dbReference type="Proteomes" id="UP001141629"/>
    </source>
</evidence>
<accession>A0A9X2Z6C6</accession>
<keyword evidence="2" id="KW-1185">Reference proteome</keyword>
<dbReference type="AlphaFoldDB" id="A0A9X2Z6C6"/>
<reference evidence="1" key="2">
    <citation type="journal article" date="2022" name="BMC Genomics">
        <title>Comparative genome analysis of mycobacteria focusing on tRNA and non-coding RNA.</title>
        <authorList>
            <person name="Behra P.R.K."/>
            <person name="Pettersson B.M.F."/>
            <person name="Ramesh M."/>
            <person name="Das S."/>
            <person name="Dasgupta S."/>
            <person name="Kirsebom L.A."/>
        </authorList>
    </citation>
    <scope>NUCLEOTIDE SEQUENCE</scope>
    <source>
        <strain evidence="1">DSM 44838</strain>
    </source>
</reference>
<gene>
    <name evidence="1" type="ORF">H7K45_20800</name>
</gene>
<sequence length="64" mass="7144">MRIESPHGRIAVTEYRNLPEPGVTIRTVRGAHTTRKVHLTRDEAFAVIDAVADMLETTEGLDTQ</sequence>
<proteinExistence type="predicted"/>
<evidence type="ECO:0000313" key="1">
    <source>
        <dbReference type="EMBL" id="MCV7422996.1"/>
    </source>
</evidence>
<dbReference type="RefSeq" id="WP_263997885.1">
    <property type="nucleotide sequence ID" value="NZ_JACKVK010000011.1"/>
</dbReference>
<reference evidence="1" key="1">
    <citation type="submission" date="2020-07" db="EMBL/GenBank/DDBJ databases">
        <authorList>
            <person name="Pettersson B.M.F."/>
            <person name="Behra P.R.K."/>
            <person name="Ramesh M."/>
            <person name="Das S."/>
            <person name="Dasgupta S."/>
            <person name="Kirsebom L.A."/>
        </authorList>
    </citation>
    <scope>NUCLEOTIDE SEQUENCE</scope>
    <source>
        <strain evidence="1">DSM 44838</strain>
    </source>
</reference>
<organism evidence="1 2">
    <name type="scientific">Mycobacterium yunnanensis</name>
    <dbReference type="NCBI Taxonomy" id="368477"/>
    <lineage>
        <taxon>Bacteria</taxon>
        <taxon>Bacillati</taxon>
        <taxon>Actinomycetota</taxon>
        <taxon>Actinomycetes</taxon>
        <taxon>Mycobacteriales</taxon>
        <taxon>Mycobacteriaceae</taxon>
        <taxon>Mycobacterium</taxon>
    </lineage>
</organism>
<comment type="caution">
    <text evidence="1">The sequence shown here is derived from an EMBL/GenBank/DDBJ whole genome shotgun (WGS) entry which is preliminary data.</text>
</comment>
<dbReference type="EMBL" id="JACKVK010000011">
    <property type="protein sequence ID" value="MCV7422996.1"/>
    <property type="molecule type" value="Genomic_DNA"/>
</dbReference>